<protein>
    <submittedName>
        <fullName evidence="3">GGDEF domain-containing protein</fullName>
        <ecNumber evidence="3">2.7.7.65</ecNumber>
    </submittedName>
</protein>
<evidence type="ECO:0000256" key="1">
    <source>
        <dbReference type="SAM" id="Phobius"/>
    </source>
</evidence>
<dbReference type="InterPro" id="IPR029787">
    <property type="entry name" value="Nucleotide_cyclase"/>
</dbReference>
<dbReference type="SMART" id="SM00267">
    <property type="entry name" value="GGDEF"/>
    <property type="match status" value="1"/>
</dbReference>
<dbReference type="PANTHER" id="PTHR45138:SF9">
    <property type="entry name" value="DIGUANYLATE CYCLASE DGCM-RELATED"/>
    <property type="match status" value="1"/>
</dbReference>
<gene>
    <name evidence="3" type="ORF">ACFFK0_06420</name>
</gene>
<name>A0ABV6DHG6_9BACL</name>
<keyword evidence="3" id="KW-0808">Transferase</keyword>
<evidence type="ECO:0000259" key="2">
    <source>
        <dbReference type="PROSITE" id="PS50887"/>
    </source>
</evidence>
<evidence type="ECO:0000313" key="4">
    <source>
        <dbReference type="Proteomes" id="UP001589776"/>
    </source>
</evidence>
<dbReference type="EMBL" id="JBHLWN010000026">
    <property type="protein sequence ID" value="MFC0212091.1"/>
    <property type="molecule type" value="Genomic_DNA"/>
</dbReference>
<dbReference type="InterPro" id="IPR050469">
    <property type="entry name" value="Diguanylate_Cyclase"/>
</dbReference>
<dbReference type="NCBIfam" id="TIGR00254">
    <property type="entry name" value="GGDEF"/>
    <property type="match status" value="1"/>
</dbReference>
<proteinExistence type="predicted"/>
<dbReference type="PANTHER" id="PTHR45138">
    <property type="entry name" value="REGULATORY COMPONENTS OF SENSORY TRANSDUCTION SYSTEM"/>
    <property type="match status" value="1"/>
</dbReference>
<feature type="domain" description="GGDEF" evidence="2">
    <location>
        <begin position="90"/>
        <end position="216"/>
    </location>
</feature>
<dbReference type="InterPro" id="IPR043128">
    <property type="entry name" value="Rev_trsase/Diguanyl_cyclase"/>
</dbReference>
<keyword evidence="1" id="KW-0812">Transmembrane</keyword>
<dbReference type="Pfam" id="PF00990">
    <property type="entry name" value="GGDEF"/>
    <property type="match status" value="1"/>
</dbReference>
<dbReference type="RefSeq" id="WP_377469174.1">
    <property type="nucleotide sequence ID" value="NZ_JBHLWN010000026.1"/>
</dbReference>
<keyword evidence="1" id="KW-1133">Transmembrane helix</keyword>
<dbReference type="InterPro" id="IPR000160">
    <property type="entry name" value="GGDEF_dom"/>
</dbReference>
<dbReference type="Proteomes" id="UP001589776">
    <property type="component" value="Unassembled WGS sequence"/>
</dbReference>
<accession>A0ABV6DHG6</accession>
<dbReference type="SUPFAM" id="SSF55073">
    <property type="entry name" value="Nucleotide cyclase"/>
    <property type="match status" value="1"/>
</dbReference>
<dbReference type="Gene3D" id="3.30.70.270">
    <property type="match status" value="1"/>
</dbReference>
<feature type="transmembrane region" description="Helical" evidence="1">
    <location>
        <begin position="7"/>
        <end position="26"/>
    </location>
</feature>
<dbReference type="GO" id="GO:0052621">
    <property type="term" value="F:diguanylate cyclase activity"/>
    <property type="evidence" value="ECO:0007669"/>
    <property type="project" value="UniProtKB-EC"/>
</dbReference>
<evidence type="ECO:0000313" key="3">
    <source>
        <dbReference type="EMBL" id="MFC0212091.1"/>
    </source>
</evidence>
<organism evidence="3 4">
    <name type="scientific">Paenibacillus chartarius</name>
    <dbReference type="NCBI Taxonomy" id="747481"/>
    <lineage>
        <taxon>Bacteria</taxon>
        <taxon>Bacillati</taxon>
        <taxon>Bacillota</taxon>
        <taxon>Bacilli</taxon>
        <taxon>Bacillales</taxon>
        <taxon>Paenibacillaceae</taxon>
        <taxon>Paenibacillus</taxon>
    </lineage>
</organism>
<dbReference type="CDD" id="cd01949">
    <property type="entry name" value="GGDEF"/>
    <property type="match status" value="1"/>
</dbReference>
<comment type="caution">
    <text evidence="3">The sequence shown here is derived from an EMBL/GenBank/DDBJ whole genome shotgun (WGS) entry which is preliminary data.</text>
</comment>
<keyword evidence="3" id="KW-0548">Nucleotidyltransferase</keyword>
<dbReference type="EC" id="2.7.7.65" evidence="3"/>
<dbReference type="PROSITE" id="PS50887">
    <property type="entry name" value="GGDEF"/>
    <property type="match status" value="1"/>
</dbReference>
<keyword evidence="4" id="KW-1185">Reference proteome</keyword>
<sequence length="216" mass="25215">MKYKGRIFITIFAFLLHSMYIVYYFYRDGKIEPFDVYTYPLLIFGGYWTGKQYDKVKFYSEKDELTGLYNRRFVIKSFEKIASLAERAKSKLFLLVIDCDNFKHINDKYGHHKGDLILTQIAETLIRSTRKSDIAARWGGDEFLVIGHYKDEAGLQTFLKRLHNDLENLSKQVNVGVSVSIGSSIFPDVSRDLDELIKSADQNMYMDKEQRKTGVR</sequence>
<keyword evidence="1" id="KW-0472">Membrane</keyword>
<reference evidence="3 4" key="1">
    <citation type="submission" date="2024-09" db="EMBL/GenBank/DDBJ databases">
        <authorList>
            <person name="Sun Q."/>
            <person name="Mori K."/>
        </authorList>
    </citation>
    <scope>NUCLEOTIDE SEQUENCE [LARGE SCALE GENOMIC DNA]</scope>
    <source>
        <strain evidence="3 4">CCM 7759</strain>
    </source>
</reference>